<protein>
    <submittedName>
        <fullName evidence="1">DUF1697 domain-containing protein</fullName>
    </submittedName>
</protein>
<evidence type="ECO:0000313" key="2">
    <source>
        <dbReference type="Proteomes" id="UP001592528"/>
    </source>
</evidence>
<gene>
    <name evidence="1" type="ORF">ACEZDJ_02790</name>
</gene>
<dbReference type="SUPFAM" id="SSF160379">
    <property type="entry name" value="SP0830-like"/>
    <property type="match status" value="1"/>
</dbReference>
<sequence length="186" mass="19690">MAEPYIAFLRAVNVGGRKAPMATVRELFGGLGLEDVRSYIASGNVFFRPPGGERGAVDRPALTSSIEAALAEGLGFEVPVMVRTAGELEAALAAAPFDDVEVTPEIRLSVAFSSEPLTGLQLPLRSPKGDWEVLGATRGELFVVLHLPDGRMNGNPMAAIEKTLGVKLTARFFHTSAKILTAARAS</sequence>
<dbReference type="Proteomes" id="UP001592528">
    <property type="component" value="Unassembled WGS sequence"/>
</dbReference>
<dbReference type="PANTHER" id="PTHR36439">
    <property type="entry name" value="BLL4334 PROTEIN"/>
    <property type="match status" value="1"/>
</dbReference>
<dbReference type="InterPro" id="IPR012545">
    <property type="entry name" value="DUF1697"/>
</dbReference>
<dbReference type="PIRSF" id="PIRSF008502">
    <property type="entry name" value="UCP008502"/>
    <property type="match status" value="1"/>
</dbReference>
<dbReference type="Pfam" id="PF08002">
    <property type="entry name" value="DUF1697"/>
    <property type="match status" value="1"/>
</dbReference>
<organism evidence="1 2">
    <name type="scientific">Streptacidiphilus cavernicola</name>
    <dbReference type="NCBI Taxonomy" id="3342716"/>
    <lineage>
        <taxon>Bacteria</taxon>
        <taxon>Bacillati</taxon>
        <taxon>Actinomycetota</taxon>
        <taxon>Actinomycetes</taxon>
        <taxon>Kitasatosporales</taxon>
        <taxon>Streptomycetaceae</taxon>
        <taxon>Streptacidiphilus</taxon>
    </lineage>
</organism>
<dbReference type="RefSeq" id="WP_030251173.1">
    <property type="nucleotide sequence ID" value="NZ_JBHEZZ010000001.1"/>
</dbReference>
<evidence type="ECO:0000313" key="1">
    <source>
        <dbReference type="EMBL" id="MFC1400210.1"/>
    </source>
</evidence>
<reference evidence="1 2" key="1">
    <citation type="submission" date="2024-09" db="EMBL/GenBank/DDBJ databases">
        <authorList>
            <person name="Lee S.D."/>
        </authorList>
    </citation>
    <scope>NUCLEOTIDE SEQUENCE [LARGE SCALE GENOMIC DNA]</scope>
    <source>
        <strain evidence="1 2">N1-5</strain>
    </source>
</reference>
<dbReference type="Gene3D" id="3.30.70.1280">
    <property type="entry name" value="SP0830-like domains"/>
    <property type="match status" value="1"/>
</dbReference>
<name>A0ABV6UFH4_9ACTN</name>
<proteinExistence type="predicted"/>
<dbReference type="PANTHER" id="PTHR36439:SF1">
    <property type="entry name" value="DUF1697 DOMAIN-CONTAINING PROTEIN"/>
    <property type="match status" value="1"/>
</dbReference>
<keyword evidence="2" id="KW-1185">Reference proteome</keyword>
<dbReference type="EMBL" id="JBHEZZ010000001">
    <property type="protein sequence ID" value="MFC1400210.1"/>
    <property type="molecule type" value="Genomic_DNA"/>
</dbReference>
<accession>A0ABV6UFH4</accession>
<comment type="caution">
    <text evidence="1">The sequence shown here is derived from an EMBL/GenBank/DDBJ whole genome shotgun (WGS) entry which is preliminary data.</text>
</comment>